<feature type="non-terminal residue" evidence="1">
    <location>
        <position position="1"/>
    </location>
</feature>
<name>A0A0G4NQZ8_VERLO</name>
<sequence>RPPWPKSTR</sequence>
<dbReference type="Proteomes" id="UP000045706">
    <property type="component" value="Unassembled WGS sequence"/>
</dbReference>
<protein>
    <submittedName>
        <fullName evidence="1">Uncharacterized protein</fullName>
    </submittedName>
</protein>
<reference evidence="2" key="1">
    <citation type="submission" date="2015-05" db="EMBL/GenBank/DDBJ databases">
        <authorList>
            <person name="Fogelqvist Johan"/>
        </authorList>
    </citation>
    <scope>NUCLEOTIDE SEQUENCE [LARGE SCALE GENOMIC DNA]</scope>
</reference>
<dbReference type="EMBL" id="CVQI01037969">
    <property type="protein sequence ID" value="CRK48834.1"/>
    <property type="molecule type" value="Genomic_DNA"/>
</dbReference>
<accession>A0A0G4NQZ8</accession>
<gene>
    <name evidence="1" type="ORF">BN1723_020666</name>
</gene>
<proteinExistence type="predicted"/>
<evidence type="ECO:0000313" key="2">
    <source>
        <dbReference type="Proteomes" id="UP000045706"/>
    </source>
</evidence>
<organism evidence="1 2">
    <name type="scientific">Verticillium longisporum</name>
    <name type="common">Verticillium dahliae var. longisporum</name>
    <dbReference type="NCBI Taxonomy" id="100787"/>
    <lineage>
        <taxon>Eukaryota</taxon>
        <taxon>Fungi</taxon>
        <taxon>Dikarya</taxon>
        <taxon>Ascomycota</taxon>
        <taxon>Pezizomycotina</taxon>
        <taxon>Sordariomycetes</taxon>
        <taxon>Hypocreomycetidae</taxon>
        <taxon>Glomerellales</taxon>
        <taxon>Plectosphaerellaceae</taxon>
        <taxon>Verticillium</taxon>
    </lineage>
</organism>
<evidence type="ECO:0000313" key="1">
    <source>
        <dbReference type="EMBL" id="CRK48834.1"/>
    </source>
</evidence>